<dbReference type="GO" id="GO:0005886">
    <property type="term" value="C:plasma membrane"/>
    <property type="evidence" value="ECO:0007669"/>
    <property type="project" value="UniProtKB-SubCell"/>
</dbReference>
<dbReference type="GO" id="GO:0019432">
    <property type="term" value="P:triglyceride biosynthetic process"/>
    <property type="evidence" value="ECO:0007669"/>
    <property type="project" value="UniProtKB-UniPathway"/>
</dbReference>
<dbReference type="GO" id="GO:0004144">
    <property type="term" value="F:diacylglycerol O-acyltransferase activity"/>
    <property type="evidence" value="ECO:0007669"/>
    <property type="project" value="UniProtKB-EC"/>
</dbReference>
<feature type="domain" description="O-acyltransferase WSD1 C-terminal" evidence="14">
    <location>
        <begin position="511"/>
        <end position="555"/>
    </location>
</feature>
<dbReference type="GO" id="GO:0005789">
    <property type="term" value="C:endoplasmic reticulum membrane"/>
    <property type="evidence" value="ECO:0007669"/>
    <property type="project" value="UniProtKB-SubCell"/>
</dbReference>
<evidence type="ECO:0000256" key="10">
    <source>
        <dbReference type="ARBA" id="ARBA00048109"/>
    </source>
</evidence>
<keyword evidence="5" id="KW-0808">Transferase</keyword>
<sequence length="568" mass="63137">MDASSTLRKRSLSVRTRSNGAASAVEGRTADDGESLGEPVSPSARLVEEYFIVVVIGLGAPIKQSSARAGIGAKIACYPRFQSIQATDKDGTLRWVRTTVDLDYHIIFPMLDTAAVLVNPDQAVEDYVASLSTKPMDHSRPMWEFHILDFPTSEIRTVLYVNPDQAVEDYVASLSTKPMDHSRPMWEFHILDFPTSEATATAVMRVHHSLSDGTSLLMLLLSSTRSAADPSKPPALPPLPARTSAIYVRPRPPMSAGSLAFALWLWSFVLLAWHTMWDAAIFISTILFLKDTQTLFSCTDHGNRRPNRIVHRSLSLDDVKFVKDAMNCIIVTGTYYVRAHTRSWHGDNKTGKEIRLRSVLVVNLRATTALHECVSMIQSAKGSDVKWANQLGFIILPVHIAMHHDPLSFIRKAKNTVDRKKSSLEVEFTHVAAEVIHKIFGRKAGAYIVDRMFSNTTTLLSNMIGPVEQVEFCGHPVVFIAPSQYGLQQIHKCSGEQPFICVVHGTTDKFAKKAINVNFNSYVNTVRVVLAVDETQFPDCHELLDDFVESLRSIKDAAEKHGSHDMNA</sequence>
<keyword evidence="12" id="KW-0812">Transmembrane</keyword>
<comment type="catalytic activity">
    <reaction evidence="10">
        <text>an acyl-CoA + a 1,2-diacyl-sn-glycerol = a triacyl-sn-glycerol + CoA</text>
        <dbReference type="Rhea" id="RHEA:10868"/>
        <dbReference type="ChEBI" id="CHEBI:17815"/>
        <dbReference type="ChEBI" id="CHEBI:57287"/>
        <dbReference type="ChEBI" id="CHEBI:58342"/>
        <dbReference type="ChEBI" id="CHEBI:64615"/>
        <dbReference type="EC" id="2.3.1.20"/>
    </reaction>
</comment>
<comment type="pathway">
    <text evidence="4">Lipid metabolism.</text>
</comment>
<dbReference type="AlphaFoldDB" id="M8B6H2"/>
<evidence type="ECO:0000313" key="15">
    <source>
        <dbReference type="EnsemblPlants" id="EMT12337"/>
    </source>
</evidence>
<evidence type="ECO:0000256" key="7">
    <source>
        <dbReference type="ARBA" id="ARBA00023315"/>
    </source>
</evidence>
<dbReference type="EnsemblPlants" id="EMT12337">
    <property type="protein sequence ID" value="EMT12337"/>
    <property type="gene ID" value="F775_12701"/>
</dbReference>
<comment type="subcellular location">
    <subcellularLocation>
        <location evidence="1">Cell membrane</location>
        <topology evidence="1">Single-pass membrane protein</topology>
    </subcellularLocation>
    <subcellularLocation>
        <location evidence="2">Endoplasmic reticulum membrane</location>
    </subcellularLocation>
</comment>
<comment type="similarity">
    <text evidence="8">In the N-terminal section; belongs to the long-chain O-acyltransferase family.</text>
</comment>
<comment type="catalytic activity">
    <reaction evidence="9">
        <text>a long chain fatty alcohol + a fatty acyl-CoA = a long-chain alcohol wax ester + CoA</text>
        <dbReference type="Rhea" id="RHEA:38443"/>
        <dbReference type="ChEBI" id="CHEBI:17135"/>
        <dbReference type="ChEBI" id="CHEBI:57287"/>
        <dbReference type="ChEBI" id="CHEBI:77636"/>
        <dbReference type="ChEBI" id="CHEBI:235323"/>
        <dbReference type="EC" id="2.3.1.75"/>
    </reaction>
</comment>
<name>M8B6H2_AEGTA</name>
<reference evidence="15" key="1">
    <citation type="submission" date="2015-06" db="UniProtKB">
        <authorList>
            <consortium name="EnsemblPlants"/>
        </authorList>
    </citation>
    <scope>IDENTIFICATION</scope>
</reference>
<feature type="domain" description="O-acyltransferase WSD1 C-terminal" evidence="14">
    <location>
        <begin position="387"/>
        <end position="488"/>
    </location>
</feature>
<feature type="domain" description="O-acyltransferase WSD1-like N-terminal" evidence="13">
    <location>
        <begin position="166"/>
        <end position="330"/>
    </location>
</feature>
<proteinExistence type="inferred from homology"/>
<dbReference type="InterPro" id="IPR009721">
    <property type="entry name" value="O-acyltransferase_WSD1_C"/>
</dbReference>
<keyword evidence="12" id="KW-0472">Membrane</keyword>
<evidence type="ECO:0000259" key="14">
    <source>
        <dbReference type="Pfam" id="PF06974"/>
    </source>
</evidence>
<dbReference type="InterPro" id="IPR004255">
    <property type="entry name" value="O-acyltransferase_WSD1_N"/>
</dbReference>
<dbReference type="Pfam" id="PF03007">
    <property type="entry name" value="WS_DGAT_cat"/>
    <property type="match status" value="1"/>
</dbReference>
<keyword evidence="7" id="KW-0012">Acyltransferase</keyword>
<evidence type="ECO:0000256" key="3">
    <source>
        <dbReference type="ARBA" id="ARBA00004771"/>
    </source>
</evidence>
<keyword evidence="6" id="KW-0256">Endoplasmic reticulum</keyword>
<dbReference type="UniPathway" id="UPA00282"/>
<dbReference type="Gene3D" id="3.30.559.10">
    <property type="entry name" value="Chloramphenicol acetyltransferase-like domain"/>
    <property type="match status" value="1"/>
</dbReference>
<evidence type="ECO:0000256" key="9">
    <source>
        <dbReference type="ARBA" id="ARBA00047604"/>
    </source>
</evidence>
<evidence type="ECO:0000256" key="11">
    <source>
        <dbReference type="SAM" id="MobiDB-lite"/>
    </source>
</evidence>
<evidence type="ECO:0000259" key="13">
    <source>
        <dbReference type="Pfam" id="PF03007"/>
    </source>
</evidence>
<keyword evidence="12" id="KW-1133">Transmembrane helix</keyword>
<feature type="region of interest" description="Disordered" evidence="11">
    <location>
        <begin position="1"/>
        <end position="40"/>
    </location>
</feature>
<evidence type="ECO:0000256" key="4">
    <source>
        <dbReference type="ARBA" id="ARBA00005189"/>
    </source>
</evidence>
<dbReference type="PANTHER" id="PTHR31650:SF39">
    <property type="entry name" value="DIACYLGLYCEROL O-ACYLTRANSFERASE"/>
    <property type="match status" value="1"/>
</dbReference>
<accession>M8B6H2</accession>
<protein>
    <submittedName>
        <fullName evidence="15">Uncharacterized protein</fullName>
    </submittedName>
</protein>
<dbReference type="InterPro" id="IPR045034">
    <property type="entry name" value="O-acyltransferase_WSD1-like"/>
</dbReference>
<dbReference type="SUPFAM" id="SSF52777">
    <property type="entry name" value="CoA-dependent acyltransferases"/>
    <property type="match status" value="1"/>
</dbReference>
<organism evidence="15">
    <name type="scientific">Aegilops tauschii</name>
    <name type="common">Tausch's goatgrass</name>
    <name type="synonym">Aegilops squarrosa</name>
    <dbReference type="NCBI Taxonomy" id="37682"/>
    <lineage>
        <taxon>Eukaryota</taxon>
        <taxon>Viridiplantae</taxon>
        <taxon>Streptophyta</taxon>
        <taxon>Embryophyta</taxon>
        <taxon>Tracheophyta</taxon>
        <taxon>Spermatophyta</taxon>
        <taxon>Magnoliopsida</taxon>
        <taxon>Liliopsida</taxon>
        <taxon>Poales</taxon>
        <taxon>Poaceae</taxon>
        <taxon>BOP clade</taxon>
        <taxon>Pooideae</taxon>
        <taxon>Triticodae</taxon>
        <taxon>Triticeae</taxon>
        <taxon>Triticinae</taxon>
        <taxon>Aegilops</taxon>
    </lineage>
</organism>
<evidence type="ECO:0000256" key="2">
    <source>
        <dbReference type="ARBA" id="ARBA00004586"/>
    </source>
</evidence>
<feature type="transmembrane region" description="Helical" evidence="12">
    <location>
        <begin position="259"/>
        <end position="289"/>
    </location>
</feature>
<dbReference type="ExpressionAtlas" id="M8B6H2">
    <property type="expression patterns" value="baseline"/>
</dbReference>
<evidence type="ECO:0000256" key="12">
    <source>
        <dbReference type="SAM" id="Phobius"/>
    </source>
</evidence>
<dbReference type="Pfam" id="PF06974">
    <property type="entry name" value="WS_DGAT_C"/>
    <property type="match status" value="2"/>
</dbReference>
<evidence type="ECO:0000256" key="8">
    <source>
        <dbReference type="ARBA" id="ARBA00024360"/>
    </source>
</evidence>
<evidence type="ECO:0000256" key="5">
    <source>
        <dbReference type="ARBA" id="ARBA00022679"/>
    </source>
</evidence>
<dbReference type="PANTHER" id="PTHR31650">
    <property type="entry name" value="O-ACYLTRANSFERASE (WSD1-LIKE) FAMILY PROTEIN"/>
    <property type="match status" value="1"/>
</dbReference>
<evidence type="ECO:0000256" key="1">
    <source>
        <dbReference type="ARBA" id="ARBA00004162"/>
    </source>
</evidence>
<evidence type="ECO:0000256" key="6">
    <source>
        <dbReference type="ARBA" id="ARBA00022824"/>
    </source>
</evidence>
<dbReference type="InterPro" id="IPR023213">
    <property type="entry name" value="CAT-like_dom_sf"/>
</dbReference>
<comment type="pathway">
    <text evidence="3">Glycerolipid metabolism; triacylglycerol biosynthesis.</text>
</comment>
<dbReference type="GO" id="GO:0047196">
    <property type="term" value="F:long-chain-alcohol O-fatty-acyltransferase activity"/>
    <property type="evidence" value="ECO:0007669"/>
    <property type="project" value="UniProtKB-EC"/>
</dbReference>